<sequence length="131" mass="14369">MLAIPVDIEFLSARSSLLFGNASVFAIYNENDNTFDFRKNPGCGNGIKTAEALKSWNVKQVVYSFLGDGPFQRMIKDGIDIYHVGKERMPLGEIVKGLKENLFIQVVPSNASDYLDPGTTSGDCQCGCSHD</sequence>
<dbReference type="InterPro" id="IPR036105">
    <property type="entry name" value="DiNase_FeMo-co_biosyn_sf"/>
</dbReference>
<dbReference type="SUPFAM" id="SSF53146">
    <property type="entry name" value="Nitrogenase accessory factor-like"/>
    <property type="match status" value="1"/>
</dbReference>
<protein>
    <recommendedName>
        <fullName evidence="1">Dinitrogenase iron-molybdenum cofactor biosynthesis domain-containing protein</fullName>
    </recommendedName>
</protein>
<organism evidence="2 3">
    <name type="scientific">Sulfurovum zhangzhouensis</name>
    <dbReference type="NCBI Taxonomy" id="3019067"/>
    <lineage>
        <taxon>Bacteria</taxon>
        <taxon>Pseudomonadati</taxon>
        <taxon>Campylobacterota</taxon>
        <taxon>Epsilonproteobacteria</taxon>
        <taxon>Campylobacterales</taxon>
        <taxon>Sulfurovaceae</taxon>
        <taxon>Sulfurovum</taxon>
    </lineage>
</organism>
<evidence type="ECO:0000259" key="1">
    <source>
        <dbReference type="Pfam" id="PF02579"/>
    </source>
</evidence>
<feature type="domain" description="Dinitrogenase iron-molybdenum cofactor biosynthesis" evidence="1">
    <location>
        <begin position="16"/>
        <end position="98"/>
    </location>
</feature>
<dbReference type="Proteomes" id="UP001169069">
    <property type="component" value="Unassembled WGS sequence"/>
</dbReference>
<evidence type="ECO:0000313" key="3">
    <source>
        <dbReference type="Proteomes" id="UP001169069"/>
    </source>
</evidence>
<comment type="caution">
    <text evidence="2">The sequence shown here is derived from an EMBL/GenBank/DDBJ whole genome shotgun (WGS) entry which is preliminary data.</text>
</comment>
<keyword evidence="3" id="KW-1185">Reference proteome</keyword>
<dbReference type="Pfam" id="PF02579">
    <property type="entry name" value="Nitro_FeMo-Co"/>
    <property type="match status" value="1"/>
</dbReference>
<gene>
    <name evidence="2" type="ORF">PGH07_01745</name>
</gene>
<dbReference type="EMBL" id="JAQIBD010000001">
    <property type="protein sequence ID" value="MDM5270896.1"/>
    <property type="molecule type" value="Genomic_DNA"/>
</dbReference>
<dbReference type="Gene3D" id="3.30.420.130">
    <property type="entry name" value="Dinitrogenase iron-molybdenum cofactor biosynthesis domain"/>
    <property type="match status" value="1"/>
</dbReference>
<name>A0ABT7QVP5_9BACT</name>
<evidence type="ECO:0000313" key="2">
    <source>
        <dbReference type="EMBL" id="MDM5270896.1"/>
    </source>
</evidence>
<accession>A0ABT7QVP5</accession>
<proteinExistence type="predicted"/>
<dbReference type="InterPro" id="IPR003731">
    <property type="entry name" value="Di-Nase_FeMo-co_biosynth"/>
</dbReference>
<dbReference type="RefSeq" id="WP_289412172.1">
    <property type="nucleotide sequence ID" value="NZ_JAQIBD010000001.1"/>
</dbReference>
<reference evidence="2" key="1">
    <citation type="submission" date="2023-01" db="EMBL/GenBank/DDBJ databases">
        <title>Sulfurovum sp. zt1-1 genome assembly.</title>
        <authorList>
            <person name="Wang J."/>
        </authorList>
    </citation>
    <scope>NUCLEOTIDE SEQUENCE</scope>
    <source>
        <strain evidence="2">Zt1-1</strain>
    </source>
</reference>